<evidence type="ECO:0008006" key="2">
    <source>
        <dbReference type="Google" id="ProtNLM"/>
    </source>
</evidence>
<gene>
    <name evidence="1" type="ORF">SDC9_41982</name>
</gene>
<dbReference type="InterPro" id="IPR011050">
    <property type="entry name" value="Pectin_lyase_fold/virulence"/>
</dbReference>
<evidence type="ECO:0000313" key="1">
    <source>
        <dbReference type="EMBL" id="MPL95810.1"/>
    </source>
</evidence>
<proteinExistence type="predicted"/>
<dbReference type="EMBL" id="VSSQ01000482">
    <property type="protein sequence ID" value="MPL95810.1"/>
    <property type="molecule type" value="Genomic_DNA"/>
</dbReference>
<reference evidence="1" key="1">
    <citation type="submission" date="2019-08" db="EMBL/GenBank/DDBJ databases">
        <authorList>
            <person name="Kucharzyk K."/>
            <person name="Murdoch R.W."/>
            <person name="Higgins S."/>
            <person name="Loffler F."/>
        </authorList>
    </citation>
    <scope>NUCLEOTIDE SEQUENCE</scope>
</reference>
<comment type="caution">
    <text evidence="1">The sequence shown here is derived from an EMBL/GenBank/DDBJ whole genome shotgun (WGS) entry which is preliminary data.</text>
</comment>
<name>A0A644VX63_9ZZZZ</name>
<accession>A0A644VX63</accession>
<protein>
    <recommendedName>
        <fullName evidence="2">Right handed beta helix domain-containing protein</fullName>
    </recommendedName>
</protein>
<dbReference type="PROSITE" id="PS51257">
    <property type="entry name" value="PROKAR_LIPOPROTEIN"/>
    <property type="match status" value="1"/>
</dbReference>
<dbReference type="SUPFAM" id="SSF51126">
    <property type="entry name" value="Pectin lyase-like"/>
    <property type="match status" value="1"/>
</dbReference>
<dbReference type="AlphaFoldDB" id="A0A644VX63"/>
<organism evidence="1">
    <name type="scientific">bioreactor metagenome</name>
    <dbReference type="NCBI Taxonomy" id="1076179"/>
    <lineage>
        <taxon>unclassified sequences</taxon>
        <taxon>metagenomes</taxon>
        <taxon>ecological metagenomes</taxon>
    </lineage>
</organism>
<sequence>MKNQLKIYWLFLLMPLFFILFVGCEDDLRIDNQGRVLQFSKDTLTFDTVFTNIGSATAKVLVYNKQNKAVNISEIKLAGGAASAFRINVDGAKSANHLFRDITIRAKDSLYIFIEVKVDPTDVNTPVLVQDSIVFNVEDRHQRILLEAYGQDVEVLRGQVITSNTTLNADKPYLIYDSLRVNPDVTLTLPAGAVLYFHHNANLLVYGNLRAEGTFERPVIMRGDRLDNIMYDKPVPYKYVAGQWGGVYLLSKTGSHVLNHVQMSSGYVGLYFYNEDRNYKPSLEVNNSIIHNFLLYNIVAVNGDLLVTNSEISNSGSYTVYLNGGKHAFYHCTIVNFFSRSSGRPTNRDNTPAVMLMDLNKALAMETVFKNCIITGTSTNEFALATKFKEQYKGDFQHSYIRKAEPSELPAYKNICWYEKNDTVFVRDVYDYKKEGYFDFMLDSISPARDTVADPQISIQYPLDLKGRNRLADGQPDAGAYEWYPKSAQ</sequence>